<dbReference type="InterPro" id="IPR032387">
    <property type="entry name" value="ACAS_N"/>
</dbReference>
<dbReference type="GO" id="GO:0006085">
    <property type="term" value="P:acetyl-CoA biosynthetic process"/>
    <property type="evidence" value="ECO:0007669"/>
    <property type="project" value="TreeGrafter"/>
</dbReference>
<feature type="domain" description="Acetyl-coenzyme A synthetase N-terminal" evidence="9">
    <location>
        <begin position="30"/>
        <end position="86"/>
    </location>
</feature>
<comment type="caution">
    <text evidence="10">The sequence shown here is derived from an EMBL/GenBank/DDBJ whole genome shotgun (WGS) entry which is preliminary data.</text>
</comment>
<dbReference type="OrthoDB" id="9778383at2"/>
<feature type="domain" description="AMP-dependent synthetase/ligase" evidence="7">
    <location>
        <begin position="97"/>
        <end position="472"/>
    </location>
</feature>
<dbReference type="AlphaFoldDB" id="A0A073JT00"/>
<keyword evidence="6" id="KW-0007">Acetylation</keyword>
<evidence type="ECO:0000256" key="1">
    <source>
        <dbReference type="ARBA" id="ARBA00006432"/>
    </source>
</evidence>
<reference evidence="10 11" key="1">
    <citation type="submission" date="2014-06" db="EMBL/GenBank/DDBJ databases">
        <title>Draft genome sequence of Bacillus manliponensis JCM 15802 (MCCC 1A00708).</title>
        <authorList>
            <person name="Lai Q."/>
            <person name="Liu Y."/>
            <person name="Shao Z."/>
        </authorList>
    </citation>
    <scope>NUCLEOTIDE SEQUENCE [LARGE SCALE GENOMIC DNA]</scope>
    <source>
        <strain evidence="10 11">JCM 15802</strain>
    </source>
</reference>
<dbReference type="EC" id="6.2.1.1" evidence="2"/>
<evidence type="ECO:0000256" key="5">
    <source>
        <dbReference type="ARBA" id="ARBA00022840"/>
    </source>
</evidence>
<evidence type="ECO:0000256" key="3">
    <source>
        <dbReference type="ARBA" id="ARBA00022598"/>
    </source>
</evidence>
<evidence type="ECO:0000259" key="9">
    <source>
        <dbReference type="Pfam" id="PF16177"/>
    </source>
</evidence>
<keyword evidence="11" id="KW-1185">Reference proteome</keyword>
<comment type="similarity">
    <text evidence="1">Belongs to the ATP-dependent AMP-binding enzyme family.</text>
</comment>
<evidence type="ECO:0000256" key="2">
    <source>
        <dbReference type="ARBA" id="ARBA00013275"/>
    </source>
</evidence>
<gene>
    <name evidence="10" type="ORF">BAMA_06525</name>
</gene>
<dbReference type="CDD" id="cd05968">
    <property type="entry name" value="AACS_like"/>
    <property type="match status" value="1"/>
</dbReference>
<dbReference type="STRING" id="574376.BAMA_06525"/>
<dbReference type="InterPro" id="IPR020845">
    <property type="entry name" value="AMP-binding_CS"/>
</dbReference>
<evidence type="ECO:0000259" key="8">
    <source>
        <dbReference type="Pfam" id="PF13193"/>
    </source>
</evidence>
<sequence length="647" mass="72605">MKQAVWFPTEEYKRTTRLYEWMQSLGYEDYETFFKKSIEDTAWFWEEAERAVGYQWMKPYTEVLDLANGVPFPQWYKEGTCNVVESALARWIGEDETKTQPAVIWEGEDGTSKSFTYEELDNWVSRVANGLKHAGIEKGDRVTIYMPMIPETVVAMLAVMKIGAIISPIFSGFASDAVMTRVQAAESKMIITADGFARRGKTVSLKDEVDKACEHCPSVEKVVVVRHAGNDFTPHHYDMSWATLEKEKPLTHAEEMKSDDPLMLIYTSGTTGKPKGTVHTHAGFPLKSAFDAGFGMNIKQGDRVLWVTDMGWMMGPFLLFGSLLNGATMVMYEGVPDFPEADRLWKTVDRYEITHLGISPTLIRSLMAKGDEWVNKHSLHSLKVFASTGEPWNPDPWMWLFETVGKGKVPICNYSGGTEISGGIFGNVLIKPIAPISFNAALPGMAAAVLDENGIPIQDHVGELCLEKPWVGMTKSFWQDDKRYVDTYWSRFQNKWVHGDWVIYDGEQYVITGRSDDTLNIAGKRIGPAEYESILVKHPNVVEAAAIGVPDDIKGEVCHCFAVLKEGVSFSSELKKELMSLVNSHIGKALCPKDIHVVEDLPKTRNSKVMRRVIKAAYLGKELGDLSSLVNPEVVTYIQSLHLNQQL</sequence>
<organism evidence="10 11">
    <name type="scientific">Bacillus manliponensis</name>
    <dbReference type="NCBI Taxonomy" id="574376"/>
    <lineage>
        <taxon>Bacteria</taxon>
        <taxon>Bacillati</taxon>
        <taxon>Bacillota</taxon>
        <taxon>Bacilli</taxon>
        <taxon>Bacillales</taxon>
        <taxon>Bacillaceae</taxon>
        <taxon>Bacillus</taxon>
        <taxon>Bacillus cereus group</taxon>
    </lineage>
</organism>
<proteinExistence type="inferred from homology"/>
<dbReference type="PROSITE" id="PS00455">
    <property type="entry name" value="AMP_BINDING"/>
    <property type="match status" value="1"/>
</dbReference>
<accession>A0A073JT00</accession>
<dbReference type="Proteomes" id="UP000027822">
    <property type="component" value="Unassembled WGS sequence"/>
</dbReference>
<evidence type="ECO:0000259" key="7">
    <source>
        <dbReference type="Pfam" id="PF00501"/>
    </source>
</evidence>
<evidence type="ECO:0000313" key="11">
    <source>
        <dbReference type="Proteomes" id="UP000027822"/>
    </source>
</evidence>
<evidence type="ECO:0000256" key="6">
    <source>
        <dbReference type="ARBA" id="ARBA00022990"/>
    </source>
</evidence>
<dbReference type="Pfam" id="PF00501">
    <property type="entry name" value="AMP-binding"/>
    <property type="match status" value="1"/>
</dbReference>
<dbReference type="PANTHER" id="PTHR24095:SF14">
    <property type="entry name" value="ACETYL-COENZYME A SYNTHETASE 1"/>
    <property type="match status" value="1"/>
</dbReference>
<dbReference type="SUPFAM" id="SSF56801">
    <property type="entry name" value="Acetyl-CoA synthetase-like"/>
    <property type="match status" value="1"/>
</dbReference>
<dbReference type="Gene3D" id="3.30.300.30">
    <property type="match status" value="1"/>
</dbReference>
<dbReference type="PANTHER" id="PTHR24095">
    <property type="entry name" value="ACETYL-COENZYME A SYNTHETASE"/>
    <property type="match status" value="1"/>
</dbReference>
<dbReference type="InterPro" id="IPR042099">
    <property type="entry name" value="ANL_N_sf"/>
</dbReference>
<dbReference type="Gene3D" id="3.40.50.12780">
    <property type="entry name" value="N-terminal domain of ligase-like"/>
    <property type="match status" value="1"/>
</dbReference>
<dbReference type="RefSeq" id="WP_034641489.1">
    <property type="nucleotide sequence ID" value="NZ_CBCSJC010000013.1"/>
</dbReference>
<dbReference type="Pfam" id="PF16177">
    <property type="entry name" value="ACAS_N"/>
    <property type="match status" value="1"/>
</dbReference>
<dbReference type="InterPro" id="IPR025110">
    <property type="entry name" value="AMP-bd_C"/>
</dbReference>
<protein>
    <recommendedName>
        <fullName evidence="2">acetate--CoA ligase</fullName>
        <ecNumber evidence="2">6.2.1.1</ecNumber>
    </recommendedName>
</protein>
<keyword evidence="5" id="KW-0067">ATP-binding</keyword>
<evidence type="ECO:0000313" key="10">
    <source>
        <dbReference type="EMBL" id="KEK18214.1"/>
    </source>
</evidence>
<name>A0A073JT00_9BACI</name>
<dbReference type="Pfam" id="PF13193">
    <property type="entry name" value="AMP-binding_C"/>
    <property type="match status" value="1"/>
</dbReference>
<feature type="domain" description="AMP-binding enzyme C-terminal" evidence="8">
    <location>
        <begin position="530"/>
        <end position="608"/>
    </location>
</feature>
<dbReference type="GO" id="GO:0003987">
    <property type="term" value="F:acetate-CoA ligase activity"/>
    <property type="evidence" value="ECO:0007669"/>
    <property type="project" value="UniProtKB-EC"/>
</dbReference>
<dbReference type="InterPro" id="IPR045851">
    <property type="entry name" value="AMP-bd_C_sf"/>
</dbReference>
<keyword evidence="4" id="KW-0547">Nucleotide-binding</keyword>
<dbReference type="GO" id="GO:0005524">
    <property type="term" value="F:ATP binding"/>
    <property type="evidence" value="ECO:0007669"/>
    <property type="project" value="UniProtKB-KW"/>
</dbReference>
<dbReference type="eggNOG" id="COG0365">
    <property type="taxonomic scope" value="Bacteria"/>
</dbReference>
<keyword evidence="3" id="KW-0436">Ligase</keyword>
<evidence type="ECO:0000256" key="4">
    <source>
        <dbReference type="ARBA" id="ARBA00022741"/>
    </source>
</evidence>
<dbReference type="InterPro" id="IPR000873">
    <property type="entry name" value="AMP-dep_synth/lig_dom"/>
</dbReference>
<dbReference type="EMBL" id="JOTN01000016">
    <property type="protein sequence ID" value="KEK18214.1"/>
    <property type="molecule type" value="Genomic_DNA"/>
</dbReference>